<evidence type="ECO:0000256" key="2">
    <source>
        <dbReference type="SAM" id="Phobius"/>
    </source>
</evidence>
<protein>
    <submittedName>
        <fullName evidence="3">Uncharacterized protein</fullName>
    </submittedName>
</protein>
<reference evidence="3" key="1">
    <citation type="submission" date="2021-06" db="EMBL/GenBank/DDBJ databases">
        <authorList>
            <person name="Hodson N. C."/>
            <person name="Mongue J. A."/>
            <person name="Jaron S. K."/>
        </authorList>
    </citation>
    <scope>NUCLEOTIDE SEQUENCE</scope>
</reference>
<sequence length="96" mass="10250">MPVTRRKNGERDALAAGTYTADGQQPTTNQNPGSINNSVTGTNNWFCCNIFGSGSEMNDPNISSMGWFMQTVCVIICSGLLCCVAILAGMAFKSFN</sequence>
<dbReference type="Proteomes" id="UP000708208">
    <property type="component" value="Unassembled WGS sequence"/>
</dbReference>
<evidence type="ECO:0000313" key="4">
    <source>
        <dbReference type="Proteomes" id="UP000708208"/>
    </source>
</evidence>
<keyword evidence="4" id="KW-1185">Reference proteome</keyword>
<organism evidence="3 4">
    <name type="scientific">Allacma fusca</name>
    <dbReference type="NCBI Taxonomy" id="39272"/>
    <lineage>
        <taxon>Eukaryota</taxon>
        <taxon>Metazoa</taxon>
        <taxon>Ecdysozoa</taxon>
        <taxon>Arthropoda</taxon>
        <taxon>Hexapoda</taxon>
        <taxon>Collembola</taxon>
        <taxon>Symphypleona</taxon>
        <taxon>Sminthuridae</taxon>
        <taxon>Allacma</taxon>
    </lineage>
</organism>
<keyword evidence="2" id="KW-1133">Transmembrane helix</keyword>
<accession>A0A8J2LIJ1</accession>
<evidence type="ECO:0000256" key="1">
    <source>
        <dbReference type="SAM" id="MobiDB-lite"/>
    </source>
</evidence>
<dbReference type="AlphaFoldDB" id="A0A8J2LIJ1"/>
<feature type="region of interest" description="Disordered" evidence="1">
    <location>
        <begin position="1"/>
        <end position="36"/>
    </location>
</feature>
<evidence type="ECO:0000313" key="3">
    <source>
        <dbReference type="EMBL" id="CAG7822890.1"/>
    </source>
</evidence>
<feature type="transmembrane region" description="Helical" evidence="2">
    <location>
        <begin position="67"/>
        <end position="92"/>
    </location>
</feature>
<keyword evidence="2" id="KW-0812">Transmembrane</keyword>
<name>A0A8J2LIJ1_9HEXA</name>
<feature type="compositionally biased region" description="Polar residues" evidence="1">
    <location>
        <begin position="21"/>
        <end position="36"/>
    </location>
</feature>
<dbReference type="EMBL" id="CAJVCH010527780">
    <property type="protein sequence ID" value="CAG7822890.1"/>
    <property type="molecule type" value="Genomic_DNA"/>
</dbReference>
<keyword evidence="2" id="KW-0472">Membrane</keyword>
<comment type="caution">
    <text evidence="3">The sequence shown here is derived from an EMBL/GenBank/DDBJ whole genome shotgun (WGS) entry which is preliminary data.</text>
</comment>
<gene>
    <name evidence="3" type="ORF">AFUS01_LOCUS33135</name>
</gene>
<proteinExistence type="predicted"/>